<keyword evidence="1" id="KW-0812">Transmembrane</keyword>
<keyword evidence="1" id="KW-1133">Transmembrane helix</keyword>
<dbReference type="SUPFAM" id="SSF55073">
    <property type="entry name" value="Nucleotide cyclase"/>
    <property type="match status" value="1"/>
</dbReference>
<feature type="transmembrane region" description="Helical" evidence="1">
    <location>
        <begin position="353"/>
        <end position="373"/>
    </location>
</feature>
<feature type="transmembrane region" description="Helical" evidence="1">
    <location>
        <begin position="229"/>
        <end position="253"/>
    </location>
</feature>
<dbReference type="InterPro" id="IPR050469">
    <property type="entry name" value="Diguanylate_Cyclase"/>
</dbReference>
<comment type="caution">
    <text evidence="3">The sequence shown here is derived from an EMBL/GenBank/DDBJ whole genome shotgun (WGS) entry which is preliminary data.</text>
</comment>
<keyword evidence="1" id="KW-0472">Membrane</keyword>
<dbReference type="CDD" id="cd01949">
    <property type="entry name" value="GGDEF"/>
    <property type="match status" value="1"/>
</dbReference>
<name>A0A0V8QEW1_9FIRM</name>
<dbReference type="GO" id="GO:0052621">
    <property type="term" value="F:diguanylate cyclase activity"/>
    <property type="evidence" value="ECO:0007669"/>
    <property type="project" value="TreeGrafter"/>
</dbReference>
<feature type="transmembrane region" description="Helical" evidence="1">
    <location>
        <begin position="327"/>
        <end position="347"/>
    </location>
</feature>
<dbReference type="RefSeq" id="WP_058352758.1">
    <property type="nucleotide sequence ID" value="NZ_CABMMD010000153.1"/>
</dbReference>
<evidence type="ECO:0000313" key="4">
    <source>
        <dbReference type="Proteomes" id="UP000054874"/>
    </source>
</evidence>
<dbReference type="PANTHER" id="PTHR45138">
    <property type="entry name" value="REGULATORY COMPONENTS OF SENSORY TRANSDUCTION SYSTEM"/>
    <property type="match status" value="1"/>
</dbReference>
<feature type="transmembrane region" description="Helical" evidence="1">
    <location>
        <begin position="265"/>
        <end position="285"/>
    </location>
</feature>
<reference evidence="3 4" key="1">
    <citation type="submission" date="2015-11" db="EMBL/GenBank/DDBJ databases">
        <title>Butyribacter intestini gen. nov., sp. nov., a butyric acid-producing bacterium of the family Lachnospiraceae isolated from the human faeces.</title>
        <authorList>
            <person name="Zou Y."/>
            <person name="Xue W."/>
            <person name="Luo G."/>
            <person name="Lv M."/>
        </authorList>
    </citation>
    <scope>NUCLEOTIDE SEQUENCE [LARGE SCALE GENOMIC DNA]</scope>
    <source>
        <strain evidence="3 4">ACET-33324</strain>
    </source>
</reference>
<evidence type="ECO:0000259" key="2">
    <source>
        <dbReference type="PROSITE" id="PS50887"/>
    </source>
</evidence>
<accession>A0A0V8QEW1</accession>
<dbReference type="PANTHER" id="PTHR45138:SF9">
    <property type="entry name" value="DIGUANYLATE CYCLASE DGCM-RELATED"/>
    <property type="match status" value="1"/>
</dbReference>
<keyword evidence="4" id="KW-1185">Reference proteome</keyword>
<dbReference type="STRING" id="290052.ASU35_02060"/>
<proteinExistence type="predicted"/>
<dbReference type="NCBIfam" id="TIGR00254">
    <property type="entry name" value="GGDEF"/>
    <property type="match status" value="1"/>
</dbReference>
<dbReference type="PROSITE" id="PS50887">
    <property type="entry name" value="GGDEF"/>
    <property type="match status" value="1"/>
</dbReference>
<evidence type="ECO:0000256" key="1">
    <source>
        <dbReference type="SAM" id="Phobius"/>
    </source>
</evidence>
<evidence type="ECO:0000313" key="3">
    <source>
        <dbReference type="EMBL" id="KSV59121.1"/>
    </source>
</evidence>
<feature type="domain" description="GGDEF" evidence="2">
    <location>
        <begin position="420"/>
        <end position="552"/>
    </location>
</feature>
<feature type="transmembrane region" description="Helical" evidence="1">
    <location>
        <begin position="166"/>
        <end position="189"/>
    </location>
</feature>
<dbReference type="InterPro" id="IPR029787">
    <property type="entry name" value="Nucleotide_cyclase"/>
</dbReference>
<sequence>MTCIELHGFRIIIIVLGRLFQEQGLERFEENILNYGKDWVIELDGVKTFYQELPFEIDNPNSSSVILRKRLSKDSMPGECVNFFTAHQNVRLYVDGSLVYSFAVPEGYYSKSPGKNWIFFELKEEYAGKELSIVLAPAYKSKSTQLPEIFYGSKAEMLIRIMKNAAMLMLLSVLSFLAGLAIVLISLFLRKKLHTSVGLLWLGLFTLFYSMWSGLVANIMPVFWGNALFFSQISFVVFQLMFIPIVMFVRYIYTSGDKGTYVMDGLCLSAMLVALLSAILQILGLKDFKETLFLTHLLCVIGVLWGAYLTIRTLIKKRTALGKNTRYHILGISILLGTSVQDFWRYYNGSRDVAYFTRTGVMIYLLILVAVVLKSSVRLTKIEDEVDTIKEIAYQDFLTKLGNRNAYEAEISKLEKRYWKSMAIAAFDLNNLKHFNDIYGHSRGDYYIIICSEVLQDIFGRKGAVFRIGGDEFCAILKNVSEKEYQNMKREMEERVESLSDKFFEGKMSIASGYAQFKEEVDENLMNTVKRADEQMYACKEKMKKKQHSVAK</sequence>
<gene>
    <name evidence="3" type="ORF">ASU35_02060</name>
</gene>
<protein>
    <recommendedName>
        <fullName evidence="2">GGDEF domain-containing protein</fullName>
    </recommendedName>
</protein>
<dbReference type="Gene3D" id="3.30.70.270">
    <property type="match status" value="1"/>
</dbReference>
<dbReference type="Pfam" id="PF00990">
    <property type="entry name" value="GGDEF"/>
    <property type="match status" value="1"/>
</dbReference>
<dbReference type="InterPro" id="IPR043128">
    <property type="entry name" value="Rev_trsase/Diguanyl_cyclase"/>
</dbReference>
<dbReference type="SMART" id="SM00267">
    <property type="entry name" value="GGDEF"/>
    <property type="match status" value="1"/>
</dbReference>
<dbReference type="Proteomes" id="UP000054874">
    <property type="component" value="Unassembled WGS sequence"/>
</dbReference>
<feature type="transmembrane region" description="Helical" evidence="1">
    <location>
        <begin position="291"/>
        <end position="315"/>
    </location>
</feature>
<dbReference type="EMBL" id="LNAM01000153">
    <property type="protein sequence ID" value="KSV59121.1"/>
    <property type="molecule type" value="Genomic_DNA"/>
</dbReference>
<dbReference type="InterPro" id="IPR000160">
    <property type="entry name" value="GGDEF_dom"/>
</dbReference>
<organism evidence="3 4">
    <name type="scientific">Acetivibrio ethanolgignens</name>
    <dbReference type="NCBI Taxonomy" id="290052"/>
    <lineage>
        <taxon>Bacteria</taxon>
        <taxon>Bacillati</taxon>
        <taxon>Bacillota</taxon>
        <taxon>Clostridia</taxon>
        <taxon>Eubacteriales</taxon>
        <taxon>Oscillospiraceae</taxon>
        <taxon>Acetivibrio</taxon>
    </lineage>
</organism>
<feature type="transmembrane region" description="Helical" evidence="1">
    <location>
        <begin position="201"/>
        <end position="223"/>
    </location>
</feature>
<dbReference type="AlphaFoldDB" id="A0A0V8QEW1"/>